<dbReference type="InterPro" id="IPR016186">
    <property type="entry name" value="C-type_lectin-like/link_sf"/>
</dbReference>
<comment type="caution">
    <text evidence="5">The sequence shown here is derived from an EMBL/GenBank/DDBJ whole genome shotgun (WGS) entry which is preliminary data.</text>
</comment>
<dbReference type="AlphaFoldDB" id="A0ABD0W135"/>
<dbReference type="InterPro" id="IPR001304">
    <property type="entry name" value="C-type_lectin-like"/>
</dbReference>
<dbReference type="EMBL" id="JAGEUA010000011">
    <property type="protein sequence ID" value="KAL0962405.1"/>
    <property type="molecule type" value="Genomic_DNA"/>
</dbReference>
<keyword evidence="1" id="KW-0430">Lectin</keyword>
<dbReference type="InterPro" id="IPR051379">
    <property type="entry name" value="C-type_Lectin_Receptor_IMM"/>
</dbReference>
<keyword evidence="6" id="KW-1185">Reference proteome</keyword>
<reference evidence="5 6" key="1">
    <citation type="submission" date="2024-06" db="EMBL/GenBank/DDBJ databases">
        <authorList>
            <person name="Pan Q."/>
            <person name="Wen M."/>
            <person name="Jouanno E."/>
            <person name="Zahm M."/>
            <person name="Klopp C."/>
            <person name="Cabau C."/>
            <person name="Louis A."/>
            <person name="Berthelot C."/>
            <person name="Parey E."/>
            <person name="Roest Crollius H."/>
            <person name="Montfort J."/>
            <person name="Robinson-Rechavi M."/>
            <person name="Bouchez O."/>
            <person name="Lampietro C."/>
            <person name="Lopez Roques C."/>
            <person name="Donnadieu C."/>
            <person name="Postlethwait J."/>
            <person name="Bobe J."/>
            <person name="Verreycken H."/>
            <person name="Guiguen Y."/>
        </authorList>
    </citation>
    <scope>NUCLEOTIDE SEQUENCE [LARGE SCALE GENOMIC DNA]</scope>
    <source>
        <strain evidence="5">Up_M1</strain>
        <tissue evidence="5">Testis</tissue>
    </source>
</reference>
<dbReference type="PROSITE" id="PS50041">
    <property type="entry name" value="C_TYPE_LECTIN_2"/>
    <property type="match status" value="1"/>
</dbReference>
<dbReference type="InterPro" id="IPR016187">
    <property type="entry name" value="CTDL_fold"/>
</dbReference>
<keyword evidence="2" id="KW-1015">Disulfide bond</keyword>
<dbReference type="Proteomes" id="UP001557470">
    <property type="component" value="Unassembled WGS sequence"/>
</dbReference>
<dbReference type="Pfam" id="PF00059">
    <property type="entry name" value="Lectin_C"/>
    <property type="match status" value="1"/>
</dbReference>
<dbReference type="PANTHER" id="PTHR46746:SF9">
    <property type="entry name" value="CD209 ANTIGEN-LIKE PROTEIN C-LIKE"/>
    <property type="match status" value="1"/>
</dbReference>
<feature type="transmembrane region" description="Helical" evidence="3">
    <location>
        <begin position="59"/>
        <end position="82"/>
    </location>
</feature>
<evidence type="ECO:0000256" key="2">
    <source>
        <dbReference type="ARBA" id="ARBA00023157"/>
    </source>
</evidence>
<dbReference type="PANTHER" id="PTHR46746">
    <property type="entry name" value="KILLER CELL LECTIN-LIKE RECEPTOR SUBFAMILY F MEMBER 2"/>
    <property type="match status" value="1"/>
</dbReference>
<evidence type="ECO:0000256" key="3">
    <source>
        <dbReference type="SAM" id="Phobius"/>
    </source>
</evidence>
<evidence type="ECO:0000259" key="4">
    <source>
        <dbReference type="PROSITE" id="PS50041"/>
    </source>
</evidence>
<sequence length="331" mass="38033">MMAQCLPGRWNTAEISQCSGRMDTIKPGMNTMSETGLFQPEKMDESKERDWWSSRYRQFAHYLALLCFLLTLATLLQTFYLLQITMIFQTQSTSQEARLKDLTKKLDALNHSYLLLFSKYPALNQYCSVTNGTTNERECSSCPAEWEPFGEKCYLYSHERRDWSSSQYHCLSVGGSLAMVKNEEEQMFLWKRAKELSQGDSYWVGLRNSNPGEASQWLDKSPVEKWFLDVFGDHDPKKVEKRDLCALLLPGDSHKADWYATTSGGSGALLLNPICLLLQSDRQYGSSSGLNRCTCWVLVPFINKTTAATYNHYYIKYYNSRGHGKRLSYIS</sequence>
<accession>A0ABD0W135</accession>
<dbReference type="GO" id="GO:0030246">
    <property type="term" value="F:carbohydrate binding"/>
    <property type="evidence" value="ECO:0007669"/>
    <property type="project" value="UniProtKB-KW"/>
</dbReference>
<feature type="domain" description="C-type lectin" evidence="4">
    <location>
        <begin position="149"/>
        <end position="258"/>
    </location>
</feature>
<evidence type="ECO:0000256" key="1">
    <source>
        <dbReference type="ARBA" id="ARBA00022734"/>
    </source>
</evidence>
<organism evidence="5 6">
    <name type="scientific">Umbra pygmaea</name>
    <name type="common">Eastern mudminnow</name>
    <dbReference type="NCBI Taxonomy" id="75934"/>
    <lineage>
        <taxon>Eukaryota</taxon>
        <taxon>Metazoa</taxon>
        <taxon>Chordata</taxon>
        <taxon>Craniata</taxon>
        <taxon>Vertebrata</taxon>
        <taxon>Euteleostomi</taxon>
        <taxon>Actinopterygii</taxon>
        <taxon>Neopterygii</taxon>
        <taxon>Teleostei</taxon>
        <taxon>Protacanthopterygii</taxon>
        <taxon>Esociformes</taxon>
        <taxon>Umbridae</taxon>
        <taxon>Umbra</taxon>
    </lineage>
</organism>
<protein>
    <recommendedName>
        <fullName evidence="4">C-type lectin domain-containing protein</fullName>
    </recommendedName>
</protein>
<gene>
    <name evidence="5" type="ORF">UPYG_G00339620</name>
</gene>
<evidence type="ECO:0000313" key="5">
    <source>
        <dbReference type="EMBL" id="KAL0962405.1"/>
    </source>
</evidence>
<keyword evidence="3" id="KW-0472">Membrane</keyword>
<keyword evidence="3" id="KW-0812">Transmembrane</keyword>
<proteinExistence type="predicted"/>
<keyword evidence="3" id="KW-1133">Transmembrane helix</keyword>
<name>A0ABD0W135_UMBPY</name>
<evidence type="ECO:0000313" key="6">
    <source>
        <dbReference type="Proteomes" id="UP001557470"/>
    </source>
</evidence>
<dbReference type="Gene3D" id="3.10.100.10">
    <property type="entry name" value="Mannose-Binding Protein A, subunit A"/>
    <property type="match status" value="1"/>
</dbReference>
<dbReference type="SMART" id="SM00034">
    <property type="entry name" value="CLECT"/>
    <property type="match status" value="1"/>
</dbReference>
<dbReference type="SUPFAM" id="SSF56436">
    <property type="entry name" value="C-type lectin-like"/>
    <property type="match status" value="1"/>
</dbReference>